<reference evidence="8 9" key="1">
    <citation type="submission" date="2015-03" db="EMBL/GenBank/DDBJ databases">
        <title>Genome assembly of Sandaracinus amylolyticus DSM 53668.</title>
        <authorList>
            <person name="Sharma G."/>
            <person name="Subramanian S."/>
        </authorList>
    </citation>
    <scope>NUCLEOTIDE SEQUENCE [LARGE SCALE GENOMIC DNA]</scope>
    <source>
        <strain evidence="8 9">DSM 53668</strain>
    </source>
</reference>
<proteinExistence type="predicted"/>
<keyword evidence="2 5" id="KW-0547">Nucleotide-binding</keyword>
<accession>A0A0F6SDL4</accession>
<evidence type="ECO:0000256" key="2">
    <source>
        <dbReference type="ARBA" id="ARBA00022741"/>
    </source>
</evidence>
<evidence type="ECO:0000313" key="9">
    <source>
        <dbReference type="Proteomes" id="UP000034883"/>
    </source>
</evidence>
<dbReference type="Proteomes" id="UP000034883">
    <property type="component" value="Chromosome"/>
</dbReference>
<dbReference type="PROSITE" id="PS00108">
    <property type="entry name" value="PROTEIN_KINASE_ST"/>
    <property type="match status" value="1"/>
</dbReference>
<sequence>MGRVEDASDLAETSSSDGGRALLQSRLALFGRVMVLLTLLGYAMTNLVTLASGHGGVEELVSGSSLAMLGAIVALLVVWLVARGGPLPPGALRALDLLGMVVPATLLDVMALQLSLDLRPDLHSRHLVMLLVTTNMAIARAVLVPSRPGWTATVGCAAALPAIVLAAAADGPGEPQMRAAYAFTWLLIAVMTSTFASRVIYGLRRRVREATRLGRYTLVETLGAGGMGVVYRAEHAMLRRPTAVKLLDLAEVGERGLARFEREVQLTAQLTHPNTIAIYDYGRTPDGVFYYAMELVDGLDLEALVRAHGPQPAARVAHLLRQACGSLAEAHEAGLVHRDIKPSNMVVSRRAGQGDVLKVLDFGLVKDVRGESGDERVSTHGMIVGTPLYLSPEAISAPENVGPASDLYALGAVAYWLLTGSPVFAGTSVVELCASHLSERPVAPSARGVIVPPRLEALVMACLAKSPSDRPASAATLASAIAASDSGAWTQHDADAWWSVRERAEPIVADDALAATIASDGAPKASS</sequence>
<evidence type="ECO:0000259" key="7">
    <source>
        <dbReference type="PROSITE" id="PS50011"/>
    </source>
</evidence>
<gene>
    <name evidence="8" type="ORF">DB32_000798</name>
</gene>
<feature type="transmembrane region" description="Helical" evidence="6">
    <location>
        <begin position="60"/>
        <end position="82"/>
    </location>
</feature>
<keyword evidence="3 8" id="KW-0418">Kinase</keyword>
<dbReference type="PANTHER" id="PTHR43289">
    <property type="entry name" value="MITOGEN-ACTIVATED PROTEIN KINASE KINASE KINASE 20-RELATED"/>
    <property type="match status" value="1"/>
</dbReference>
<keyword evidence="4 5" id="KW-0067">ATP-binding</keyword>
<protein>
    <submittedName>
        <fullName evidence="8">Serine/threonine kinase</fullName>
    </submittedName>
</protein>
<dbReference type="Gene3D" id="1.10.510.10">
    <property type="entry name" value="Transferase(Phosphotransferase) domain 1"/>
    <property type="match status" value="1"/>
</dbReference>
<feature type="binding site" evidence="5">
    <location>
        <position position="245"/>
    </location>
    <ligand>
        <name>ATP</name>
        <dbReference type="ChEBI" id="CHEBI:30616"/>
    </ligand>
</feature>
<organism evidence="8 9">
    <name type="scientific">Sandaracinus amylolyticus</name>
    <dbReference type="NCBI Taxonomy" id="927083"/>
    <lineage>
        <taxon>Bacteria</taxon>
        <taxon>Pseudomonadati</taxon>
        <taxon>Myxococcota</taxon>
        <taxon>Polyangia</taxon>
        <taxon>Polyangiales</taxon>
        <taxon>Sandaracinaceae</taxon>
        <taxon>Sandaracinus</taxon>
    </lineage>
</organism>
<feature type="domain" description="Protein kinase" evidence="7">
    <location>
        <begin position="216"/>
        <end position="482"/>
    </location>
</feature>
<dbReference type="PANTHER" id="PTHR43289:SF6">
    <property type="entry name" value="SERINE_THREONINE-PROTEIN KINASE NEKL-3"/>
    <property type="match status" value="1"/>
</dbReference>
<dbReference type="Pfam" id="PF00069">
    <property type="entry name" value="Pkinase"/>
    <property type="match status" value="1"/>
</dbReference>
<feature type="transmembrane region" description="Helical" evidence="6">
    <location>
        <begin position="150"/>
        <end position="169"/>
    </location>
</feature>
<evidence type="ECO:0000256" key="1">
    <source>
        <dbReference type="ARBA" id="ARBA00022679"/>
    </source>
</evidence>
<keyword evidence="6" id="KW-0472">Membrane</keyword>
<dbReference type="InterPro" id="IPR008271">
    <property type="entry name" value="Ser/Thr_kinase_AS"/>
</dbReference>
<dbReference type="AlphaFoldDB" id="A0A0F6SDL4"/>
<dbReference type="GO" id="GO:0004674">
    <property type="term" value="F:protein serine/threonine kinase activity"/>
    <property type="evidence" value="ECO:0007669"/>
    <property type="project" value="TreeGrafter"/>
</dbReference>
<keyword evidence="1" id="KW-0808">Transferase</keyword>
<feature type="transmembrane region" description="Helical" evidence="6">
    <location>
        <begin position="126"/>
        <end position="143"/>
    </location>
</feature>
<evidence type="ECO:0000256" key="4">
    <source>
        <dbReference type="ARBA" id="ARBA00022840"/>
    </source>
</evidence>
<dbReference type="EMBL" id="CP011125">
    <property type="protein sequence ID" value="AKF03649.1"/>
    <property type="molecule type" value="Genomic_DNA"/>
</dbReference>
<dbReference type="GO" id="GO:0005524">
    <property type="term" value="F:ATP binding"/>
    <property type="evidence" value="ECO:0007669"/>
    <property type="project" value="UniProtKB-UniRule"/>
</dbReference>
<feature type="transmembrane region" description="Helical" evidence="6">
    <location>
        <begin position="29"/>
        <end position="48"/>
    </location>
</feature>
<dbReference type="SUPFAM" id="SSF56112">
    <property type="entry name" value="Protein kinase-like (PK-like)"/>
    <property type="match status" value="1"/>
</dbReference>
<name>A0A0F6SDL4_9BACT</name>
<dbReference type="PROSITE" id="PS00107">
    <property type="entry name" value="PROTEIN_KINASE_ATP"/>
    <property type="match status" value="1"/>
</dbReference>
<evidence type="ECO:0000313" key="8">
    <source>
        <dbReference type="EMBL" id="AKF03649.1"/>
    </source>
</evidence>
<dbReference type="InterPro" id="IPR011009">
    <property type="entry name" value="Kinase-like_dom_sf"/>
</dbReference>
<evidence type="ECO:0000256" key="5">
    <source>
        <dbReference type="PROSITE-ProRule" id="PRU10141"/>
    </source>
</evidence>
<evidence type="ECO:0000256" key="6">
    <source>
        <dbReference type="SAM" id="Phobius"/>
    </source>
</evidence>
<dbReference type="InterPro" id="IPR000719">
    <property type="entry name" value="Prot_kinase_dom"/>
</dbReference>
<feature type="transmembrane region" description="Helical" evidence="6">
    <location>
        <begin position="213"/>
        <end position="231"/>
    </location>
</feature>
<keyword evidence="6" id="KW-1133">Transmembrane helix</keyword>
<feature type="transmembrane region" description="Helical" evidence="6">
    <location>
        <begin position="181"/>
        <end position="201"/>
    </location>
</feature>
<dbReference type="STRING" id="927083.DB32_000798"/>
<keyword evidence="9" id="KW-1185">Reference proteome</keyword>
<evidence type="ECO:0000256" key="3">
    <source>
        <dbReference type="ARBA" id="ARBA00022777"/>
    </source>
</evidence>
<feature type="transmembrane region" description="Helical" evidence="6">
    <location>
        <begin position="94"/>
        <end position="114"/>
    </location>
</feature>
<dbReference type="PROSITE" id="PS50011">
    <property type="entry name" value="PROTEIN_KINASE_DOM"/>
    <property type="match status" value="1"/>
</dbReference>
<dbReference type="Gene3D" id="3.30.200.20">
    <property type="entry name" value="Phosphorylase Kinase, domain 1"/>
    <property type="match status" value="1"/>
</dbReference>
<dbReference type="CDD" id="cd14014">
    <property type="entry name" value="STKc_PknB_like"/>
    <property type="match status" value="1"/>
</dbReference>
<keyword evidence="6" id="KW-0812">Transmembrane</keyword>
<dbReference type="InterPro" id="IPR017441">
    <property type="entry name" value="Protein_kinase_ATP_BS"/>
</dbReference>
<dbReference type="KEGG" id="samy:DB32_000798"/>
<dbReference type="SMART" id="SM00220">
    <property type="entry name" value="S_TKc"/>
    <property type="match status" value="1"/>
</dbReference>